<evidence type="ECO:0000313" key="2">
    <source>
        <dbReference type="EMBL" id="MBB4921118.1"/>
    </source>
</evidence>
<dbReference type="CDD" id="cd06558">
    <property type="entry name" value="crotonase-like"/>
    <property type="match status" value="1"/>
</dbReference>
<dbReference type="GO" id="GO:0016491">
    <property type="term" value="F:oxidoreductase activity"/>
    <property type="evidence" value="ECO:0007669"/>
    <property type="project" value="UniProtKB-KW"/>
</dbReference>
<dbReference type="Gene3D" id="3.90.226.10">
    <property type="entry name" value="2-enoyl-CoA Hydratase, Chain A, domain 1"/>
    <property type="match status" value="1"/>
</dbReference>
<organism evidence="2 3">
    <name type="scientific">Kitasatospora kifunensis</name>
    <name type="common">Streptomyces kifunensis</name>
    <dbReference type="NCBI Taxonomy" id="58351"/>
    <lineage>
        <taxon>Bacteria</taxon>
        <taxon>Bacillati</taxon>
        <taxon>Actinomycetota</taxon>
        <taxon>Actinomycetes</taxon>
        <taxon>Kitasatosporales</taxon>
        <taxon>Streptomycetaceae</taxon>
        <taxon>Kitasatospora</taxon>
    </lineage>
</organism>
<dbReference type="InterPro" id="IPR029045">
    <property type="entry name" value="ClpP/crotonase-like_dom_sf"/>
</dbReference>
<dbReference type="InterPro" id="IPR001753">
    <property type="entry name" value="Enoyl-CoA_hydra/iso"/>
</dbReference>
<dbReference type="Pfam" id="PF00378">
    <property type="entry name" value="ECH_1"/>
    <property type="match status" value="1"/>
</dbReference>
<protein>
    <submittedName>
        <fullName evidence="2">Thioesterase DpgC</fullName>
        <ecNumber evidence="2">1.13.11.80</ecNumber>
    </submittedName>
</protein>
<feature type="compositionally biased region" description="Low complexity" evidence="1">
    <location>
        <begin position="452"/>
        <end position="471"/>
    </location>
</feature>
<dbReference type="GO" id="GO:0006635">
    <property type="term" value="P:fatty acid beta-oxidation"/>
    <property type="evidence" value="ECO:0007669"/>
    <property type="project" value="TreeGrafter"/>
</dbReference>
<evidence type="ECO:0000313" key="3">
    <source>
        <dbReference type="Proteomes" id="UP000540506"/>
    </source>
</evidence>
<dbReference type="AlphaFoldDB" id="A0A7W7VSV0"/>
<keyword evidence="3" id="KW-1185">Reference proteome</keyword>
<dbReference type="PANTHER" id="PTHR11941">
    <property type="entry name" value="ENOYL-COA HYDRATASE-RELATED"/>
    <property type="match status" value="1"/>
</dbReference>
<dbReference type="InterPro" id="IPR053482">
    <property type="entry name" value="DPA-CoA_Dioxygenase"/>
</dbReference>
<dbReference type="Proteomes" id="UP000540506">
    <property type="component" value="Unassembled WGS sequence"/>
</dbReference>
<dbReference type="NCBIfam" id="NF042432">
    <property type="entry name" value="DHPACoAdixog_DpgC"/>
    <property type="match status" value="1"/>
</dbReference>
<comment type="caution">
    <text evidence="2">The sequence shown here is derived from an EMBL/GenBank/DDBJ whole genome shotgun (WGS) entry which is preliminary data.</text>
</comment>
<dbReference type="RefSeq" id="WP_184933502.1">
    <property type="nucleotide sequence ID" value="NZ_JACHJV010000001.1"/>
</dbReference>
<feature type="region of interest" description="Disordered" evidence="1">
    <location>
        <begin position="452"/>
        <end position="478"/>
    </location>
</feature>
<accession>A0A7W7VSV0</accession>
<dbReference type="EC" id="1.13.11.80" evidence="2"/>
<reference evidence="2 3" key="1">
    <citation type="submission" date="2020-08" db="EMBL/GenBank/DDBJ databases">
        <title>Sequencing the genomes of 1000 actinobacteria strains.</title>
        <authorList>
            <person name="Klenk H.-P."/>
        </authorList>
    </citation>
    <scope>NUCLEOTIDE SEQUENCE [LARGE SCALE GENOMIC DNA]</scope>
    <source>
        <strain evidence="2 3">DSM 41654</strain>
    </source>
</reference>
<sequence length="478" mass="51793">MTTVADVRAGLHDDLRDVRAELTLARRTITQAAELATDLLAIMPVPEQRLPEQRAVAAAAIDATRALRAAFMDVHAEAVYDELTEGRTRHLRLDELAGAAAEAFPGLVPTTPQLAAERRQPQAFKEGHEIDQGIFFSRLLGSPLAGPHLLDAMLRPTPRALALLPQFIETGKVELDSVRVERTGSVARLTMCREDSLNAEDNQQVEDMETAVDLVLLDPSVEVGLLRGGEMTHPRYRGRRVFSAGINLKSLHSGGISLVDFLLRRELGYIHKLLRGVLVEDEAAWRSRTVEKPWVAVVDSFAIGGGMQLLLVFDHVIAASDSFLSLPAAQEGIVPGASNFRLTRFVGPRLARQVILEGRRISADEPEARLLIDEVHDPAELDLAVEQSVARLQGSAVLANRRMLNLADESVDEFRCYMAEFALQQSLRIYSSDVIEKVGRFSAGASASAAGSAAQAASAGSSGPVGSPAPATEEVRSR</sequence>
<name>A0A7W7VSV0_KITKI</name>
<dbReference type="PANTHER" id="PTHR11941:SF54">
    <property type="entry name" value="ENOYL-COA HYDRATASE, MITOCHONDRIAL"/>
    <property type="match status" value="1"/>
</dbReference>
<gene>
    <name evidence="2" type="ORF">FHR34_000111</name>
</gene>
<evidence type="ECO:0000256" key="1">
    <source>
        <dbReference type="SAM" id="MobiDB-lite"/>
    </source>
</evidence>
<proteinExistence type="predicted"/>
<keyword evidence="2" id="KW-0560">Oxidoreductase</keyword>
<dbReference type="Gene3D" id="1.20.58.1300">
    <property type="match status" value="1"/>
</dbReference>
<dbReference type="EMBL" id="JACHJV010000001">
    <property type="protein sequence ID" value="MBB4921118.1"/>
    <property type="molecule type" value="Genomic_DNA"/>
</dbReference>
<dbReference type="SUPFAM" id="SSF52096">
    <property type="entry name" value="ClpP/crotonase"/>
    <property type="match status" value="1"/>
</dbReference>